<dbReference type="EMBL" id="MW580852">
    <property type="protein sequence ID" value="QRM16749.1"/>
    <property type="molecule type" value="Genomic_DNA"/>
</dbReference>
<evidence type="ECO:0000313" key="4">
    <source>
        <dbReference type="EMBL" id="QRM16616.1"/>
    </source>
</evidence>
<protein>
    <submittedName>
        <fullName evidence="4">Protein ORF63</fullName>
    </submittedName>
</protein>
<sequence length="230" mass="25982">MDDELPFFSETPGTARGREWHANRLKELCARVGELEEKFEAALLAVETARRNLKTIYHNYGPKQDEQTFDPQNAEQLAKEPDVLSTFLERTAAIKEEFFGAYEWRPVYDLRGKLLGIFPFEPLEDDDPNPRLAEAVENTLLYKGVVLDDRYAGSGARQCAHCCSGGSSTGPAPKEGEPLWKHFLKVHGRRESDLTHARPFHCSDNALNVNFELLRQQCLTSISSTRALSL</sequence>
<dbReference type="EMBL" id="MW580850">
    <property type="protein sequence ID" value="QRM16486.1"/>
    <property type="molecule type" value="Genomic_DNA"/>
</dbReference>
<accession>A0A1J0REZ5</accession>
<dbReference type="EMBL" id="FJ940765">
    <property type="protein sequence ID" value="ADA57826.1"/>
    <property type="molecule type" value="Genomic_DNA"/>
</dbReference>
<reference evidence="4" key="4">
    <citation type="submission" date="2021-02" db="EMBL/GenBank/DDBJ databases">
        <authorList>
            <person name="Vanderplasschen A.F.C."/>
            <person name="Davison A.J."/>
        </authorList>
    </citation>
    <scope>NUCLEOTIDE SEQUENCE</scope>
    <source>
        <strain evidence="2">500138</strain>
        <strain evidence="4">DK-200249</strain>
        <strain evidence="3">DK-2008-50-66-1</strain>
        <strain evidence="5">DK-205223-2</strain>
        <strain evidence="6">DK-206116-1</strain>
        <strain evidence="7">HVA 486123</strain>
        <strain evidence="8">UK N080</strain>
    </source>
</reference>
<name>A0A1J0REZ5_9VIRU</name>
<dbReference type="EMBL" id="MW580855">
    <property type="protein sequence ID" value="QRM17141.1"/>
    <property type="molecule type" value="Genomic_DNA"/>
</dbReference>
<accession>D2E8B4</accession>
<keyword evidence="9" id="KW-1185">Reference proteome</keyword>
<dbReference type="RefSeq" id="YP_003358202.1">
    <property type="nucleotide sequence ID" value="NC_013668.3"/>
</dbReference>
<organism evidence="4">
    <name type="scientific">Anguillid herpesvirus 1</name>
    <dbReference type="NCBI Taxonomy" id="150286"/>
    <lineage>
        <taxon>Viruses</taxon>
        <taxon>Duplodnaviria</taxon>
        <taxon>Heunggongvirae</taxon>
        <taxon>Peploviricota</taxon>
        <taxon>Herviviricetes</taxon>
        <taxon>Herpesvirales</taxon>
        <taxon>Alloherpesviridae</taxon>
        <taxon>Cyvirus</taxon>
        <taxon>Cyvirus anguillidallo1</taxon>
    </lineage>
</organism>
<evidence type="ECO:0000313" key="7">
    <source>
        <dbReference type="EMBL" id="QRM17010.1"/>
    </source>
</evidence>
<dbReference type="GeneID" id="8683495"/>
<dbReference type="EMBL" id="MW580851">
    <property type="protein sequence ID" value="QRM16616.1"/>
    <property type="molecule type" value="Genomic_DNA"/>
</dbReference>
<evidence type="ECO:0000313" key="9">
    <source>
        <dbReference type="Proteomes" id="UP000011239"/>
    </source>
</evidence>
<evidence type="ECO:0000313" key="6">
    <source>
        <dbReference type="EMBL" id="QRM16880.1"/>
    </source>
</evidence>
<proteinExistence type="predicted"/>
<reference evidence="4" key="3">
    <citation type="journal article" date="2021" name="Microorganisms">
        <title>Genomes of Anguillid Herpesvirus 1 Strains Reveal Evolutionary Disparities and Low Genetic Diversity in the Genus Cyprinivirus.</title>
        <authorList>
            <person name="Donohoe O."/>
            <person name="Zhang H."/>
            <person name="Delrez N."/>
            <person name="Gao Y."/>
            <person name="Suarez N.M."/>
            <person name="Davison A.J."/>
            <person name="Vanderplasschen A."/>
        </authorList>
    </citation>
    <scope>NUCLEOTIDE SEQUENCE</scope>
    <source>
        <strain evidence="2">500138</strain>
        <strain evidence="4">DK-200249</strain>
        <strain evidence="3">DK-2008-50-66-1</strain>
        <strain evidence="5">DK-205223-2</strain>
        <strain evidence="6">DK-206116-1</strain>
        <strain evidence="7">HVA 486123</strain>
        <strain evidence="8">UK N080</strain>
    </source>
</reference>
<evidence type="ECO:0000313" key="8">
    <source>
        <dbReference type="EMBL" id="QRM17141.1"/>
    </source>
</evidence>
<gene>
    <name evidence="4" type="primary">ORF63</name>
    <name evidence="1" type="ORF">AngHV1_ORF63</name>
</gene>
<dbReference type="EMBL" id="MW580853">
    <property type="protein sequence ID" value="QRM16880.1"/>
    <property type="molecule type" value="Genomic_DNA"/>
</dbReference>
<dbReference type="EMBL" id="MW580854">
    <property type="protein sequence ID" value="QRM17010.1"/>
    <property type="molecule type" value="Genomic_DNA"/>
</dbReference>
<evidence type="ECO:0000313" key="3">
    <source>
        <dbReference type="EMBL" id="QRM16486.1"/>
    </source>
</evidence>
<dbReference type="Proteomes" id="UP000011239">
    <property type="component" value="Segment"/>
</dbReference>
<evidence type="ECO:0000313" key="2">
    <source>
        <dbReference type="EMBL" id="QRM16357.1"/>
    </source>
</evidence>
<evidence type="ECO:0000313" key="5">
    <source>
        <dbReference type="EMBL" id="QRM16749.1"/>
    </source>
</evidence>
<dbReference type="KEGG" id="vg:8683495"/>
<reference evidence="1 9" key="1">
    <citation type="journal article" date="2010" name="J. Gen. Virol.">
        <title>Complete genome sequence and taxonomic position of anguillid herpesvirus 1.</title>
        <authorList>
            <person name="van Beurden S.J."/>
            <person name="Bossers A."/>
            <person name="Voorbergen-Laarman M.H."/>
            <person name="Haenen O.L."/>
            <person name="Peters S."/>
            <person name="Abma-Henkens M.H."/>
            <person name="Peeters B.P."/>
            <person name="Rottier P.J."/>
            <person name="Engelsma M.Y."/>
        </authorList>
    </citation>
    <scope>NUCLEOTIDE SEQUENCE [LARGE SCALE GENOMIC DNA]</scope>
    <source>
        <strain evidence="1">500138</strain>
        <strain evidence="9">Isolate Anguilla anguilla/Netherlands/500138/1998</strain>
    </source>
</reference>
<dbReference type="EMBL" id="MW580849">
    <property type="protein sequence ID" value="QRM16357.1"/>
    <property type="molecule type" value="Genomic_DNA"/>
</dbReference>
<reference evidence="1" key="2">
    <citation type="submission" date="2012-05" db="EMBL/GenBank/DDBJ databases">
        <authorList>
            <person name="van Beurden S.J."/>
            <person name="Gatherer D."/>
            <person name="Tuzi K."/>
            <person name="Herzyk P."/>
            <person name="Galbraith J."/>
            <person name="Peeters B.P.H."/>
            <person name="Rottier P.J.M."/>
            <person name="Engelsma M.Y."/>
            <person name="Davison A.J."/>
        </authorList>
    </citation>
    <scope>NUCLEOTIDE SEQUENCE</scope>
    <source>
        <strain evidence="1">500138</strain>
    </source>
</reference>
<evidence type="ECO:0000313" key="1">
    <source>
        <dbReference type="EMBL" id="ADA57826.1"/>
    </source>
</evidence>